<dbReference type="EMBL" id="BAAAPE010000016">
    <property type="protein sequence ID" value="GAA2095189.1"/>
    <property type="molecule type" value="Genomic_DNA"/>
</dbReference>
<gene>
    <name evidence="4" type="ORF">GCM10009801_63780</name>
</gene>
<dbReference type="Gene3D" id="3.40.630.30">
    <property type="match status" value="1"/>
</dbReference>
<organism evidence="4 5">
    <name type="scientific">Streptomyces albiaxialis</name>
    <dbReference type="NCBI Taxonomy" id="329523"/>
    <lineage>
        <taxon>Bacteria</taxon>
        <taxon>Bacillati</taxon>
        <taxon>Actinomycetota</taxon>
        <taxon>Actinomycetes</taxon>
        <taxon>Kitasatosporales</taxon>
        <taxon>Streptomycetaceae</taxon>
        <taxon>Streptomyces</taxon>
    </lineage>
</organism>
<keyword evidence="5" id="KW-1185">Reference proteome</keyword>
<dbReference type="PROSITE" id="PS51186">
    <property type="entry name" value="GNAT"/>
    <property type="match status" value="1"/>
</dbReference>
<evidence type="ECO:0000259" key="3">
    <source>
        <dbReference type="PROSITE" id="PS51186"/>
    </source>
</evidence>
<proteinExistence type="predicted"/>
<keyword evidence="1" id="KW-0808">Transferase</keyword>
<dbReference type="PANTHER" id="PTHR43877">
    <property type="entry name" value="AMINOALKYLPHOSPHONATE N-ACETYLTRANSFERASE-RELATED-RELATED"/>
    <property type="match status" value="1"/>
</dbReference>
<dbReference type="Proteomes" id="UP001500016">
    <property type="component" value="Unassembled WGS sequence"/>
</dbReference>
<name>A0ABN2WLT9_9ACTN</name>
<evidence type="ECO:0000256" key="1">
    <source>
        <dbReference type="ARBA" id="ARBA00022679"/>
    </source>
</evidence>
<dbReference type="InterPro" id="IPR000182">
    <property type="entry name" value="GNAT_dom"/>
</dbReference>
<dbReference type="InterPro" id="IPR016181">
    <property type="entry name" value="Acyl_CoA_acyltransferase"/>
</dbReference>
<evidence type="ECO:0000313" key="4">
    <source>
        <dbReference type="EMBL" id="GAA2095189.1"/>
    </source>
</evidence>
<dbReference type="RefSeq" id="WP_344533154.1">
    <property type="nucleotide sequence ID" value="NZ_BAAAPE010000016.1"/>
</dbReference>
<dbReference type="Pfam" id="PF00583">
    <property type="entry name" value="Acetyltransf_1"/>
    <property type="match status" value="1"/>
</dbReference>
<dbReference type="PANTHER" id="PTHR43877:SF2">
    <property type="entry name" value="AMINOALKYLPHOSPHONATE N-ACETYLTRANSFERASE-RELATED"/>
    <property type="match status" value="1"/>
</dbReference>
<comment type="caution">
    <text evidence="4">The sequence shown here is derived from an EMBL/GenBank/DDBJ whole genome shotgun (WGS) entry which is preliminary data.</text>
</comment>
<evidence type="ECO:0000313" key="5">
    <source>
        <dbReference type="Proteomes" id="UP001500016"/>
    </source>
</evidence>
<accession>A0ABN2WLT9</accession>
<protein>
    <recommendedName>
        <fullName evidence="3">N-acetyltransferase domain-containing protein</fullName>
    </recommendedName>
</protein>
<feature type="domain" description="N-acetyltransferase" evidence="3">
    <location>
        <begin position="1"/>
        <end position="165"/>
    </location>
</feature>
<evidence type="ECO:0000256" key="2">
    <source>
        <dbReference type="ARBA" id="ARBA00023315"/>
    </source>
</evidence>
<keyword evidence="2" id="KW-0012">Acyltransferase</keyword>
<reference evidence="4 5" key="1">
    <citation type="journal article" date="2019" name="Int. J. Syst. Evol. Microbiol.">
        <title>The Global Catalogue of Microorganisms (GCM) 10K type strain sequencing project: providing services to taxonomists for standard genome sequencing and annotation.</title>
        <authorList>
            <consortium name="The Broad Institute Genomics Platform"/>
            <consortium name="The Broad Institute Genome Sequencing Center for Infectious Disease"/>
            <person name="Wu L."/>
            <person name="Ma J."/>
        </authorList>
    </citation>
    <scope>NUCLEOTIDE SEQUENCE [LARGE SCALE GENOMIC DNA]</scope>
    <source>
        <strain evidence="4 5">JCM 15478</strain>
    </source>
</reference>
<dbReference type="InterPro" id="IPR050832">
    <property type="entry name" value="Bact_Acetyltransf"/>
</dbReference>
<sequence length="168" mass="18669">MRISQCREEDVELLDKHMPSPGAVSSHQRRYARQRAGEGTFLVAWRNEVPVGSCEVRWEGCAAPEVRAAHADCPEVNGLGVWPETLRSLGIGTGLIHEAERLAAARGCARIGLGVERNNPRARALYRRLGYYDTTPYLDCWSYEDGAGVTHRVADACTFMVKNLTPDR</sequence>
<dbReference type="SUPFAM" id="SSF55729">
    <property type="entry name" value="Acyl-CoA N-acyltransferases (Nat)"/>
    <property type="match status" value="1"/>
</dbReference>
<dbReference type="CDD" id="cd04301">
    <property type="entry name" value="NAT_SF"/>
    <property type="match status" value="1"/>
</dbReference>